<evidence type="ECO:0000313" key="1">
    <source>
        <dbReference type="EMBL" id="CAJ70801.1"/>
    </source>
</evidence>
<dbReference type="KEGG" id="kst:KSMBR1_3054"/>
<evidence type="ECO:0000313" key="5">
    <source>
        <dbReference type="Proteomes" id="UP000501926"/>
    </source>
</evidence>
<sequence>MVGTKKVGHAYLEQGIMTLNPLQLLIKAYDAGITACNRKDEEKASIVLAELIDSLNFDQAEISNSLFRLYEFCMREIKNGRFDAALKIFKELRGAWLQVQDAA</sequence>
<reference evidence="3" key="4">
    <citation type="submission" date="2017-10" db="EMBL/GenBank/DDBJ databases">
        <authorList>
            <person name="Banno H."/>
            <person name="Chua N.-H."/>
        </authorList>
    </citation>
    <scope>NUCLEOTIDE SEQUENCE [LARGE SCALE GENOMIC DNA]</scope>
    <source>
        <strain evidence="3">Kuenenia_mbr1_ru-nijmegen</strain>
    </source>
</reference>
<dbReference type="Proteomes" id="UP000501926">
    <property type="component" value="Chromosome"/>
</dbReference>
<dbReference type="AlphaFoldDB" id="Q1Q7J7"/>
<dbReference type="InterPro" id="IPR003713">
    <property type="entry name" value="FliS"/>
</dbReference>
<dbReference type="OrthoDB" id="1524959at2"/>
<dbReference type="EMBL" id="LT934425">
    <property type="protein sequence ID" value="SOH05532.1"/>
    <property type="molecule type" value="Genomic_DNA"/>
</dbReference>
<dbReference type="Gene3D" id="1.20.120.340">
    <property type="entry name" value="Flagellar protein FliS"/>
    <property type="match status" value="1"/>
</dbReference>
<evidence type="ECO:0000313" key="3">
    <source>
        <dbReference type="EMBL" id="SOH05532.1"/>
    </source>
</evidence>
<evidence type="ECO:0000313" key="2">
    <source>
        <dbReference type="EMBL" id="QII13449.1"/>
    </source>
</evidence>
<dbReference type="SUPFAM" id="SSF101116">
    <property type="entry name" value="Flagellar export chaperone FliS"/>
    <property type="match status" value="1"/>
</dbReference>
<dbReference type="EMBL" id="CT030148">
    <property type="protein sequence ID" value="CAJ70801.1"/>
    <property type="molecule type" value="Genomic_DNA"/>
</dbReference>
<reference evidence="1" key="1">
    <citation type="journal article" date="2006" name="Nature">
        <title>Deciphering the evolution and metabolism of an anammox bacterium from a community genome.</title>
        <authorList>
            <person name="Strous M."/>
            <person name="Pelletier E."/>
            <person name="Mangenot S."/>
            <person name="Rattei T."/>
            <person name="Lehner A."/>
            <person name="Taylor M.W."/>
            <person name="Horn M."/>
            <person name="Daims H."/>
            <person name="Bartol-Mavel D."/>
            <person name="Wincker P."/>
            <person name="Barbe V."/>
            <person name="Fonknechten N."/>
            <person name="Vallenet D."/>
            <person name="Segurens B."/>
            <person name="Schenowitz-Truong C."/>
            <person name="Medigue C."/>
            <person name="Collingro A."/>
            <person name="Snel B."/>
            <person name="Dutilh B.E."/>
            <person name="OpDenCamp H.J.M."/>
            <person name="vanDerDrift C."/>
            <person name="Cirpus I."/>
            <person name="vanDePas-Schoonen K.T."/>
            <person name="Harhangi H.R."/>
            <person name="vanNiftrik L."/>
            <person name="Schmid M."/>
            <person name="Keltjens J."/>
            <person name="vanDeVossenberg J."/>
            <person name="Kartal B."/>
            <person name="Meier H."/>
            <person name="Frishman D."/>
            <person name="Huynen M.A."/>
            <person name="Mewes H."/>
            <person name="Weissenbach J."/>
            <person name="Jetten M.S.M."/>
            <person name="Wagner M."/>
            <person name="LePaslier D."/>
        </authorList>
    </citation>
    <scope>NUCLEOTIDE SEQUENCE</scope>
</reference>
<dbReference type="GO" id="GO:0044780">
    <property type="term" value="P:bacterial-type flagellum assembly"/>
    <property type="evidence" value="ECO:0007669"/>
    <property type="project" value="InterPro"/>
</dbReference>
<protein>
    <submittedName>
        <fullName evidence="2">Flagellar protein FliS</fullName>
    </submittedName>
</protein>
<accession>Q1Q7J7</accession>
<dbReference type="EMBL" id="CP049055">
    <property type="protein sequence ID" value="QII13449.1"/>
    <property type="molecule type" value="Genomic_DNA"/>
</dbReference>
<name>Q1Q7J7_KUEST</name>
<dbReference type="InterPro" id="IPR036584">
    <property type="entry name" value="FliS_sf"/>
</dbReference>
<reference evidence="2 5" key="5">
    <citation type="submission" date="2020-02" db="EMBL/GenBank/DDBJ databases">
        <title>Newly sequenced genome of strain CSTR1 showed variability in Candidatus Kuenenia stuttgartiensis genomes.</title>
        <authorList>
            <person name="Ding C."/>
            <person name="Adrian L."/>
        </authorList>
    </citation>
    <scope>NUCLEOTIDE SEQUENCE [LARGE SCALE GENOMIC DNA]</scope>
    <source>
        <strain evidence="2 5">CSTR1</strain>
    </source>
</reference>
<reference evidence="1" key="2">
    <citation type="submission" date="2006-01" db="EMBL/GenBank/DDBJ databases">
        <authorList>
            <person name="Genoscope"/>
        </authorList>
    </citation>
    <scope>NUCLEOTIDE SEQUENCE</scope>
</reference>
<keyword evidence="4" id="KW-1185">Reference proteome</keyword>
<gene>
    <name evidence="2" type="ORF">KsCSTR_40700</name>
    <name evidence="3" type="ORF">KSMBR1_3054</name>
    <name evidence="1" type="ORF">kusta0056</name>
</gene>
<keyword evidence="2" id="KW-0966">Cell projection</keyword>
<keyword evidence="2" id="KW-0282">Flagellum</keyword>
<organism evidence="1">
    <name type="scientific">Kuenenia stuttgartiensis</name>
    <dbReference type="NCBI Taxonomy" id="174633"/>
    <lineage>
        <taxon>Bacteria</taxon>
        <taxon>Pseudomonadati</taxon>
        <taxon>Planctomycetota</taxon>
        <taxon>Candidatus Brocadiia</taxon>
        <taxon>Candidatus Brocadiales</taxon>
        <taxon>Candidatus Brocadiaceae</taxon>
        <taxon>Candidatus Kuenenia</taxon>
    </lineage>
</organism>
<reference evidence="4" key="3">
    <citation type="submission" date="2017-10" db="EMBL/GenBank/DDBJ databases">
        <authorList>
            <person name="Frank J."/>
        </authorList>
    </citation>
    <scope>NUCLEOTIDE SEQUENCE [LARGE SCALE GENOMIC DNA]</scope>
</reference>
<keyword evidence="2" id="KW-0969">Cilium</keyword>
<proteinExistence type="predicted"/>
<dbReference type="RefSeq" id="WP_099326102.1">
    <property type="nucleotide sequence ID" value="NZ_CP049055.1"/>
</dbReference>
<dbReference type="Pfam" id="PF02561">
    <property type="entry name" value="FliS"/>
    <property type="match status" value="1"/>
</dbReference>
<dbReference type="Proteomes" id="UP000221734">
    <property type="component" value="Chromosome Kuenenia_stuttgartiensis_MBR1"/>
</dbReference>
<evidence type="ECO:0000313" key="4">
    <source>
        <dbReference type="Proteomes" id="UP000221734"/>
    </source>
</evidence>